<proteinExistence type="predicted"/>
<dbReference type="Proteomes" id="UP000249873">
    <property type="component" value="Chromosome"/>
</dbReference>
<dbReference type="EMBL" id="CP029480">
    <property type="protein sequence ID" value="AWV99568.1"/>
    <property type="molecule type" value="Genomic_DNA"/>
</dbReference>
<dbReference type="OrthoDB" id="9800461at2"/>
<reference evidence="1 2" key="1">
    <citation type="submission" date="2018-05" db="EMBL/GenBank/DDBJ databases">
        <title>Complete genome sequence of Arcticibacterium luteifluviistationis SM1504T, a cytophagaceae bacterium isolated from Arctic surface seawater.</title>
        <authorList>
            <person name="Li Y."/>
            <person name="Qin Q.-L."/>
        </authorList>
    </citation>
    <scope>NUCLEOTIDE SEQUENCE [LARGE SCALE GENOMIC DNA]</scope>
    <source>
        <strain evidence="1 2">SM1504</strain>
    </source>
</reference>
<dbReference type="KEGG" id="als:DJ013_15885"/>
<gene>
    <name evidence="1" type="ORF">DJ013_15885</name>
</gene>
<evidence type="ECO:0008006" key="3">
    <source>
        <dbReference type="Google" id="ProtNLM"/>
    </source>
</evidence>
<dbReference type="RefSeq" id="WP_111372936.1">
    <property type="nucleotide sequence ID" value="NZ_CP029480.1"/>
</dbReference>
<organism evidence="1 2">
    <name type="scientific">Arcticibacterium luteifluviistationis</name>
    <dbReference type="NCBI Taxonomy" id="1784714"/>
    <lineage>
        <taxon>Bacteria</taxon>
        <taxon>Pseudomonadati</taxon>
        <taxon>Bacteroidota</taxon>
        <taxon>Cytophagia</taxon>
        <taxon>Cytophagales</taxon>
        <taxon>Leadbetterellaceae</taxon>
        <taxon>Arcticibacterium</taxon>
    </lineage>
</organism>
<protein>
    <recommendedName>
        <fullName evidence="3">DUF3052 domain-containing protein</fullName>
    </recommendedName>
</protein>
<dbReference type="AlphaFoldDB" id="A0A2Z4GF02"/>
<sequence length="151" mass="17494">MNTLLKKLNFKTQESILILNTPDEFQERIEEFSQFLGVKTDLDSSEISFSLIFCTTLAEIESLGTKVAENLAEDALFWFAYPKKSSKKYSCEFNRDNGWQVLGDLGFEPVRMVAIDEDWSALRFRKAKHIKTITRNPNWIMSEEGKKKAKK</sequence>
<name>A0A2Z4GF02_9BACT</name>
<accession>A0A2Z4GF02</accession>
<keyword evidence="2" id="KW-1185">Reference proteome</keyword>
<evidence type="ECO:0000313" key="2">
    <source>
        <dbReference type="Proteomes" id="UP000249873"/>
    </source>
</evidence>
<evidence type="ECO:0000313" key="1">
    <source>
        <dbReference type="EMBL" id="AWV99568.1"/>
    </source>
</evidence>